<dbReference type="EMBL" id="AZHX01002400">
    <property type="protein sequence ID" value="ETW94825.1"/>
    <property type="molecule type" value="Genomic_DNA"/>
</dbReference>
<keyword evidence="3" id="KW-0677">Repeat</keyword>
<name>W4LAV2_9BACT</name>
<dbReference type="Gene3D" id="1.25.40.10">
    <property type="entry name" value="Tetratricopeptide repeat domain"/>
    <property type="match status" value="1"/>
</dbReference>
<sequence>MQRARPDDAKVSIERALSLAPEMTRRERQQLEATNLWIRGEGRQALAQLKDHLAEFPRDALLMRLAHLIYNRGCSSVGEPNFPPAFLGLLHGSAPQCEENWAFLAEYAWAHHETGSIDDAMRLAQRSLDLNPSNAVAAHSVAHVYFERGDAAGGADFLGHWLAGFDCPASSYVHLSWHLALFELALGQYEKAIERYDQDIRPYVVAKSMATLPDSASFLWRVQIYSGSPASHPAAPPWEDVCPLAMPMAEKPGFAFQVATRRWPWPLVMTMMGSR</sequence>
<organism evidence="5 6">
    <name type="scientific">Candidatus Entotheonella gemina</name>
    <dbReference type="NCBI Taxonomy" id="1429439"/>
    <lineage>
        <taxon>Bacteria</taxon>
        <taxon>Pseudomonadati</taxon>
        <taxon>Nitrospinota/Tectimicrobiota group</taxon>
        <taxon>Candidatus Tectimicrobiota</taxon>
        <taxon>Candidatus Entotheonellia</taxon>
        <taxon>Candidatus Entotheonellales</taxon>
        <taxon>Candidatus Entotheonellaceae</taxon>
        <taxon>Candidatus Entotheonella</taxon>
    </lineage>
</organism>
<keyword evidence="4" id="KW-0802">TPR repeat</keyword>
<gene>
    <name evidence="5" type="ORF">ETSY2_49090</name>
</gene>
<dbReference type="PANTHER" id="PTHR16263">
    <property type="entry name" value="TETRATRICOPEPTIDE REPEAT PROTEIN 38"/>
    <property type="match status" value="1"/>
</dbReference>
<protein>
    <recommendedName>
        <fullName evidence="2">Tetratricopeptide repeat protein 38</fullName>
    </recommendedName>
</protein>
<dbReference type="PANTHER" id="PTHR16263:SF4">
    <property type="entry name" value="TETRATRICOPEPTIDE REPEAT PROTEIN 38"/>
    <property type="match status" value="1"/>
</dbReference>
<reference evidence="5 6" key="1">
    <citation type="journal article" date="2014" name="Nature">
        <title>An environmental bacterial taxon with a large and distinct metabolic repertoire.</title>
        <authorList>
            <person name="Wilson M.C."/>
            <person name="Mori T."/>
            <person name="Ruckert C."/>
            <person name="Uria A.R."/>
            <person name="Helf M.J."/>
            <person name="Takada K."/>
            <person name="Gernert C."/>
            <person name="Steffens U.A."/>
            <person name="Heycke N."/>
            <person name="Schmitt S."/>
            <person name="Rinke C."/>
            <person name="Helfrich E.J."/>
            <person name="Brachmann A.O."/>
            <person name="Gurgui C."/>
            <person name="Wakimoto T."/>
            <person name="Kracht M."/>
            <person name="Crusemann M."/>
            <person name="Hentschel U."/>
            <person name="Abe I."/>
            <person name="Matsunaga S."/>
            <person name="Kalinowski J."/>
            <person name="Takeyama H."/>
            <person name="Piel J."/>
        </authorList>
    </citation>
    <scope>NUCLEOTIDE SEQUENCE [LARGE SCALE GENOMIC DNA]</scope>
    <source>
        <strain evidence="6">TSY2</strain>
    </source>
</reference>
<evidence type="ECO:0000256" key="3">
    <source>
        <dbReference type="ARBA" id="ARBA00022737"/>
    </source>
</evidence>
<dbReference type="SUPFAM" id="SSF48452">
    <property type="entry name" value="TPR-like"/>
    <property type="match status" value="1"/>
</dbReference>
<dbReference type="Proteomes" id="UP000019140">
    <property type="component" value="Unassembled WGS sequence"/>
</dbReference>
<comment type="similarity">
    <text evidence="1">Belongs to the TTC38 family.</text>
</comment>
<evidence type="ECO:0000256" key="2">
    <source>
        <dbReference type="ARBA" id="ARBA00019992"/>
    </source>
</evidence>
<keyword evidence="6" id="KW-1185">Reference proteome</keyword>
<accession>W4LAV2</accession>
<evidence type="ECO:0000256" key="1">
    <source>
        <dbReference type="ARBA" id="ARBA00005857"/>
    </source>
</evidence>
<dbReference type="InterPro" id="IPR011990">
    <property type="entry name" value="TPR-like_helical_dom_sf"/>
</dbReference>
<evidence type="ECO:0000256" key="4">
    <source>
        <dbReference type="ARBA" id="ARBA00022803"/>
    </source>
</evidence>
<evidence type="ECO:0000313" key="5">
    <source>
        <dbReference type="EMBL" id="ETW94825.1"/>
    </source>
</evidence>
<evidence type="ECO:0000313" key="6">
    <source>
        <dbReference type="Proteomes" id="UP000019140"/>
    </source>
</evidence>
<comment type="caution">
    <text evidence="5">The sequence shown here is derived from an EMBL/GenBank/DDBJ whole genome shotgun (WGS) entry which is preliminary data.</text>
</comment>
<dbReference type="AlphaFoldDB" id="W4LAV2"/>
<dbReference type="HOGENOM" id="CLU_1010785_0_0_7"/>
<dbReference type="InterPro" id="IPR033891">
    <property type="entry name" value="TTC38"/>
</dbReference>
<proteinExistence type="inferred from homology"/>